<name>A0A9P9W9H2_9PEZI</name>
<evidence type="ECO:0000256" key="2">
    <source>
        <dbReference type="SAM" id="SignalP"/>
    </source>
</evidence>
<keyword evidence="5" id="KW-1185">Reference proteome</keyword>
<dbReference type="PANTHER" id="PTHR47190">
    <property type="entry name" value="DEHYDROGENASE, PUTATIVE-RELATED"/>
    <property type="match status" value="1"/>
</dbReference>
<dbReference type="OrthoDB" id="413885at2759"/>
<feature type="domain" description="Cellobiose dehydrogenase-like cytochrome" evidence="3">
    <location>
        <begin position="47"/>
        <end position="228"/>
    </location>
</feature>
<proteinExistence type="predicted"/>
<sequence length="275" mass="27817">MRSRLFYHSLFLHISLVPIILLFLATAVAGDDDDDEGGSGTKITAAFTEPATGIPMQRFFGAKSGFGFAMALPDTAAAGNASSSFIGQLTFPLVNGAGWGGWSLTGDMEGPLLMAAWANAAGTGVVSSFRQARNEDDNPPEVTGTFVARPIADGTAVNASFLTYTFLCEGCLGAGLGLDAAAATATVEMGWALGSKAVGNPGSPAAVLNFHDVGFGGFQAQLGLAKVPQADFDRVAALAGAPVQPAAGAVPFNSAAGGDGGGDDSDDEEEDDDDD</sequence>
<dbReference type="EMBL" id="JAFIMR010000060">
    <property type="protein sequence ID" value="KAI1852885.1"/>
    <property type="molecule type" value="Genomic_DNA"/>
</dbReference>
<evidence type="ECO:0000313" key="4">
    <source>
        <dbReference type="EMBL" id="KAI1852885.1"/>
    </source>
</evidence>
<comment type="caution">
    <text evidence="4">The sequence shown here is derived from an EMBL/GenBank/DDBJ whole genome shotgun (WGS) entry which is preliminary data.</text>
</comment>
<dbReference type="InterPro" id="IPR053208">
    <property type="entry name" value="GMC_Oxidoreductase_CD"/>
</dbReference>
<evidence type="ECO:0000259" key="3">
    <source>
        <dbReference type="Pfam" id="PF16010"/>
    </source>
</evidence>
<feature type="chain" id="PRO_5040176681" description="Cellobiose dehydrogenase-like cytochrome domain-containing protein" evidence="2">
    <location>
        <begin position="31"/>
        <end position="275"/>
    </location>
</feature>
<dbReference type="PANTHER" id="PTHR47190:SF2">
    <property type="entry name" value="CELLOBIOSE DEHYDROGENASE (AFU_ORTHOLOGUE AFUA_2G17620)"/>
    <property type="match status" value="1"/>
</dbReference>
<organism evidence="4 5">
    <name type="scientific">Neoarthrinium moseri</name>
    <dbReference type="NCBI Taxonomy" id="1658444"/>
    <lineage>
        <taxon>Eukaryota</taxon>
        <taxon>Fungi</taxon>
        <taxon>Dikarya</taxon>
        <taxon>Ascomycota</taxon>
        <taxon>Pezizomycotina</taxon>
        <taxon>Sordariomycetes</taxon>
        <taxon>Xylariomycetidae</taxon>
        <taxon>Amphisphaeriales</taxon>
        <taxon>Apiosporaceae</taxon>
        <taxon>Neoarthrinium</taxon>
    </lineage>
</organism>
<protein>
    <recommendedName>
        <fullName evidence="3">Cellobiose dehydrogenase-like cytochrome domain-containing protein</fullName>
    </recommendedName>
</protein>
<keyword evidence="2" id="KW-0732">Signal</keyword>
<dbReference type="CDD" id="cd09630">
    <property type="entry name" value="CDH_like_cytochrome"/>
    <property type="match status" value="1"/>
</dbReference>
<dbReference type="Pfam" id="PF16010">
    <property type="entry name" value="CDH-cyt"/>
    <property type="match status" value="1"/>
</dbReference>
<dbReference type="AlphaFoldDB" id="A0A9P9W9H2"/>
<feature type="compositionally biased region" description="Acidic residues" evidence="1">
    <location>
        <begin position="261"/>
        <end position="275"/>
    </location>
</feature>
<feature type="region of interest" description="Disordered" evidence="1">
    <location>
        <begin position="247"/>
        <end position="275"/>
    </location>
</feature>
<dbReference type="SUPFAM" id="SSF49344">
    <property type="entry name" value="CBD9-like"/>
    <property type="match status" value="1"/>
</dbReference>
<gene>
    <name evidence="4" type="ORF">JX265_012913</name>
</gene>
<dbReference type="Proteomes" id="UP000829685">
    <property type="component" value="Unassembled WGS sequence"/>
</dbReference>
<evidence type="ECO:0000313" key="5">
    <source>
        <dbReference type="Proteomes" id="UP000829685"/>
    </source>
</evidence>
<dbReference type="InterPro" id="IPR015920">
    <property type="entry name" value="Cellobiose_DH-like_cyt"/>
</dbReference>
<evidence type="ECO:0000256" key="1">
    <source>
        <dbReference type="SAM" id="MobiDB-lite"/>
    </source>
</evidence>
<reference evidence="4" key="1">
    <citation type="submission" date="2021-03" db="EMBL/GenBank/DDBJ databases">
        <title>Revisited historic fungal species revealed as producer of novel bioactive compounds through whole genome sequencing and comparative genomics.</title>
        <authorList>
            <person name="Vignolle G.A."/>
            <person name="Hochenegger N."/>
            <person name="Mach R.L."/>
            <person name="Mach-Aigner A.R."/>
            <person name="Javad Rahimi M."/>
            <person name="Salim K.A."/>
            <person name="Chan C.M."/>
            <person name="Lim L.B.L."/>
            <person name="Cai F."/>
            <person name="Druzhinina I.S."/>
            <person name="U'Ren J.M."/>
            <person name="Derntl C."/>
        </authorList>
    </citation>
    <scope>NUCLEOTIDE SEQUENCE</scope>
    <source>
        <strain evidence="4">TUCIM 5799</strain>
    </source>
</reference>
<accession>A0A9P9W9H2</accession>
<feature type="signal peptide" evidence="2">
    <location>
        <begin position="1"/>
        <end position="30"/>
    </location>
</feature>
<dbReference type="Gene3D" id="2.60.40.1210">
    <property type="entry name" value="Cellobiose dehydrogenase, cytochrome domain"/>
    <property type="match status" value="1"/>
</dbReference>